<protein>
    <recommendedName>
        <fullName evidence="5">Squalene cyclase C-terminal domain-containing protein</fullName>
    </recommendedName>
</protein>
<dbReference type="RefSeq" id="WP_120675968.1">
    <property type="nucleotide sequence ID" value="NZ_RBAL01000002.1"/>
</dbReference>
<sequence length="526" mass="51145">MSPLPRRSGRPLPPLPGRPRPGRTRSGRTAPGSRAALGALAGGLALLTGSFAAPAAQAAAPAQSPAGARAAEASPGPAASELPEGLFGRGDPQFDGVFRQSIALLAQHAAGFTPAPEAVDWLLAQQCADGSFLSYRADTAQPCADVTAADSNATAMAVQALVALGGHEDAAGEALTWLAGVQNEDGGWSYNPGGASDANSTAVVVGAFVSAGRDPAEVLREEHSPYDALASFQLGCDAADGDRGAFAWQPDEESGALFANDAATVDAILASYGSGLLVDPDAAPSAVPPTGLDCGTGGDGQATNGTGDASSDAPGDSGAGTGEETEDAGGSGDAGVAGASGAEDQAGGEEQVPAHVTSAAAGAAQLADRLAEGGGHLVSALPGAGEGTAGGEPAEQPDFNSTAKAVIALAAGGNEEAWQGPLQWLIENHASWADYAANPSAVGVLVLAAHATGVSPGDFGGTDLLAQLNALGPAPDGGAANGDAAGGDGEGDGEGLAILLWVVGVGLVVGIGIGGLLSTRRKRKAS</sequence>
<feature type="region of interest" description="Disordered" evidence="1">
    <location>
        <begin position="66"/>
        <end position="87"/>
    </location>
</feature>
<evidence type="ECO:0000313" key="4">
    <source>
        <dbReference type="Proteomes" id="UP000272474"/>
    </source>
</evidence>
<organism evidence="3 4">
    <name type="scientific">Streptomyces hoynatensis</name>
    <dbReference type="NCBI Taxonomy" id="1141874"/>
    <lineage>
        <taxon>Bacteria</taxon>
        <taxon>Bacillati</taxon>
        <taxon>Actinomycetota</taxon>
        <taxon>Actinomycetes</taxon>
        <taxon>Kitasatosporales</taxon>
        <taxon>Streptomycetaceae</taxon>
        <taxon>Streptomyces</taxon>
    </lineage>
</organism>
<feature type="transmembrane region" description="Helical" evidence="2">
    <location>
        <begin position="498"/>
        <end position="517"/>
    </location>
</feature>
<dbReference type="InterPro" id="IPR008930">
    <property type="entry name" value="Terpenoid_cyclase/PrenylTrfase"/>
</dbReference>
<feature type="region of interest" description="Disordered" evidence="1">
    <location>
        <begin position="1"/>
        <end position="34"/>
    </location>
</feature>
<dbReference type="SUPFAM" id="SSF48239">
    <property type="entry name" value="Terpenoid cyclases/Protein prenyltransferases"/>
    <property type="match status" value="1"/>
</dbReference>
<name>A0A3A9ZBN1_9ACTN</name>
<evidence type="ECO:0008006" key="5">
    <source>
        <dbReference type="Google" id="ProtNLM"/>
    </source>
</evidence>
<evidence type="ECO:0000256" key="1">
    <source>
        <dbReference type="SAM" id="MobiDB-lite"/>
    </source>
</evidence>
<dbReference type="AlphaFoldDB" id="A0A3A9ZBN1"/>
<feature type="compositionally biased region" description="Low complexity" evidence="1">
    <location>
        <begin position="66"/>
        <end position="81"/>
    </location>
</feature>
<dbReference type="OrthoDB" id="3852853at2"/>
<feature type="region of interest" description="Disordered" evidence="1">
    <location>
        <begin position="377"/>
        <end position="398"/>
    </location>
</feature>
<dbReference type="Proteomes" id="UP000272474">
    <property type="component" value="Unassembled WGS sequence"/>
</dbReference>
<comment type="caution">
    <text evidence="3">The sequence shown here is derived from an EMBL/GenBank/DDBJ whole genome shotgun (WGS) entry which is preliminary data.</text>
</comment>
<dbReference type="CDD" id="cd00688">
    <property type="entry name" value="ISOPREN_C2_like"/>
    <property type="match status" value="1"/>
</dbReference>
<evidence type="ECO:0000313" key="3">
    <source>
        <dbReference type="EMBL" id="RKN45852.1"/>
    </source>
</evidence>
<dbReference type="EMBL" id="RBAL01000002">
    <property type="protein sequence ID" value="RKN45852.1"/>
    <property type="molecule type" value="Genomic_DNA"/>
</dbReference>
<keyword evidence="2" id="KW-0812">Transmembrane</keyword>
<evidence type="ECO:0000256" key="2">
    <source>
        <dbReference type="SAM" id="Phobius"/>
    </source>
</evidence>
<proteinExistence type="predicted"/>
<reference evidence="3 4" key="1">
    <citation type="journal article" date="2014" name="Int. J. Syst. Evol. Microbiol.">
        <title>Streptomyces hoynatensis sp. nov., isolated from deep marine sediment.</title>
        <authorList>
            <person name="Veyisoglu A."/>
            <person name="Sahin N."/>
        </authorList>
    </citation>
    <scope>NUCLEOTIDE SEQUENCE [LARGE SCALE GENOMIC DNA]</scope>
    <source>
        <strain evidence="3 4">KCTC 29097</strain>
    </source>
</reference>
<keyword evidence="4" id="KW-1185">Reference proteome</keyword>
<dbReference type="Gene3D" id="1.50.10.20">
    <property type="match status" value="1"/>
</dbReference>
<keyword evidence="2" id="KW-0472">Membrane</keyword>
<accession>A0A3A9ZBN1</accession>
<keyword evidence="2" id="KW-1133">Transmembrane helix</keyword>
<gene>
    <name evidence="3" type="ORF">D7294_05270</name>
</gene>
<feature type="region of interest" description="Disordered" evidence="1">
    <location>
        <begin position="283"/>
        <end position="354"/>
    </location>
</feature>